<dbReference type="SMART" id="SM00054">
    <property type="entry name" value="EFh"/>
    <property type="match status" value="2"/>
</dbReference>
<organism evidence="4">
    <name type="scientific">Arabidopsis lyrata subsp. lyrata</name>
    <name type="common">Lyre-leaved rock-cress</name>
    <dbReference type="NCBI Taxonomy" id="81972"/>
    <lineage>
        <taxon>Eukaryota</taxon>
        <taxon>Viridiplantae</taxon>
        <taxon>Streptophyta</taxon>
        <taxon>Embryophyta</taxon>
        <taxon>Tracheophyta</taxon>
        <taxon>Spermatophyta</taxon>
        <taxon>Magnoliopsida</taxon>
        <taxon>eudicotyledons</taxon>
        <taxon>Gunneridae</taxon>
        <taxon>Pentapetalae</taxon>
        <taxon>rosids</taxon>
        <taxon>malvids</taxon>
        <taxon>Brassicales</taxon>
        <taxon>Brassicaceae</taxon>
        <taxon>Camelineae</taxon>
        <taxon>Arabidopsis</taxon>
    </lineage>
</organism>
<keyword evidence="1" id="KW-0106">Calcium</keyword>
<dbReference type="CDD" id="cd00051">
    <property type="entry name" value="EFh"/>
    <property type="match status" value="1"/>
</dbReference>
<keyword evidence="4" id="KW-1185">Reference proteome</keyword>
<name>D7KQ13_ARALL</name>
<gene>
    <name evidence="3" type="ORF">ARALYDRAFT_682791</name>
</gene>
<dbReference type="Proteomes" id="UP000008694">
    <property type="component" value="Unassembled WGS sequence"/>
</dbReference>
<feature type="domain" description="EF-hand" evidence="2">
    <location>
        <begin position="62"/>
        <end position="97"/>
    </location>
</feature>
<dbReference type="HOGENOM" id="CLU_154841_0_0_1"/>
<sequence length="113" mass="12868">MRFDDAGVPQVRVNMRLLTPFQVIQQIVADVEDVFVDLDLDHDGRLDVEDTFKAIFGLRYSFNGEQASQLIAEMDEDGDGFVTLKELKRRFSPPYGSSAIWSAFVHASIKYNH</sequence>
<evidence type="ECO:0000256" key="1">
    <source>
        <dbReference type="ARBA" id="ARBA00022837"/>
    </source>
</evidence>
<dbReference type="PROSITE" id="PS50222">
    <property type="entry name" value="EF_HAND_2"/>
    <property type="match status" value="2"/>
</dbReference>
<dbReference type="EMBL" id="GL348713">
    <property type="protein sequence ID" value="EFH68180.1"/>
    <property type="molecule type" value="Genomic_DNA"/>
</dbReference>
<dbReference type="SUPFAM" id="SSF47473">
    <property type="entry name" value="EF-hand"/>
    <property type="match status" value="1"/>
</dbReference>
<dbReference type="AlphaFoldDB" id="D7KQ13"/>
<dbReference type="Pfam" id="PF13499">
    <property type="entry name" value="EF-hand_7"/>
    <property type="match status" value="1"/>
</dbReference>
<dbReference type="InterPro" id="IPR002048">
    <property type="entry name" value="EF_hand_dom"/>
</dbReference>
<dbReference type="PROSITE" id="PS00018">
    <property type="entry name" value="EF_HAND_1"/>
    <property type="match status" value="1"/>
</dbReference>
<accession>D7KQ13</accession>
<dbReference type="GO" id="GO:0005509">
    <property type="term" value="F:calcium ion binding"/>
    <property type="evidence" value="ECO:0007669"/>
    <property type="project" value="InterPro"/>
</dbReference>
<reference evidence="4" key="1">
    <citation type="journal article" date="2011" name="Nat. Genet.">
        <title>The Arabidopsis lyrata genome sequence and the basis of rapid genome size change.</title>
        <authorList>
            <person name="Hu T.T."/>
            <person name="Pattyn P."/>
            <person name="Bakker E.G."/>
            <person name="Cao J."/>
            <person name="Cheng J.-F."/>
            <person name="Clark R.M."/>
            <person name="Fahlgren N."/>
            <person name="Fawcett J.A."/>
            <person name="Grimwood J."/>
            <person name="Gundlach H."/>
            <person name="Haberer G."/>
            <person name="Hollister J.D."/>
            <person name="Ossowski S."/>
            <person name="Ottilar R.P."/>
            <person name="Salamov A.A."/>
            <person name="Schneeberger K."/>
            <person name="Spannagl M."/>
            <person name="Wang X."/>
            <person name="Yang L."/>
            <person name="Nasrallah M.E."/>
            <person name="Bergelson J."/>
            <person name="Carrington J.C."/>
            <person name="Gaut B.S."/>
            <person name="Schmutz J."/>
            <person name="Mayer K.F.X."/>
            <person name="Van de Peer Y."/>
            <person name="Grigoriev I.V."/>
            <person name="Nordborg M."/>
            <person name="Weigel D."/>
            <person name="Guo Y.-L."/>
        </authorList>
    </citation>
    <scope>NUCLEOTIDE SEQUENCE [LARGE SCALE GENOMIC DNA]</scope>
    <source>
        <strain evidence="4">cv. MN47</strain>
    </source>
</reference>
<dbReference type="InterPro" id="IPR011992">
    <property type="entry name" value="EF-hand-dom_pair"/>
</dbReference>
<dbReference type="InterPro" id="IPR018247">
    <property type="entry name" value="EF_Hand_1_Ca_BS"/>
</dbReference>
<evidence type="ECO:0000313" key="4">
    <source>
        <dbReference type="Proteomes" id="UP000008694"/>
    </source>
</evidence>
<evidence type="ECO:0000259" key="2">
    <source>
        <dbReference type="PROSITE" id="PS50222"/>
    </source>
</evidence>
<evidence type="ECO:0000313" key="3">
    <source>
        <dbReference type="EMBL" id="EFH68180.1"/>
    </source>
</evidence>
<proteinExistence type="predicted"/>
<feature type="domain" description="EF-hand" evidence="2">
    <location>
        <begin position="26"/>
        <end position="61"/>
    </location>
</feature>
<dbReference type="Gramene" id="Al_scaffold_0001_5114">
    <property type="protein sequence ID" value="Al_scaffold_0001_5114"/>
    <property type="gene ID" value="Al_scaffold_0001_5114"/>
</dbReference>
<protein>
    <submittedName>
        <fullName evidence="3">Predicted protein</fullName>
    </submittedName>
</protein>
<dbReference type="Gene3D" id="1.10.238.10">
    <property type="entry name" value="EF-hand"/>
    <property type="match status" value="1"/>
</dbReference>